<dbReference type="PANTHER" id="PTHR11927:SF9">
    <property type="entry name" value="L-FUCOSYLTRANSFERASE"/>
    <property type="match status" value="1"/>
</dbReference>
<protein>
    <submittedName>
        <fullName evidence="3">Alpha-1,2-fucosyltransferase</fullName>
    </submittedName>
</protein>
<name>A0A6S6TIH2_9BACT</name>
<dbReference type="EMBL" id="CACVAR010000298">
    <property type="protein sequence ID" value="CAA6819105.1"/>
    <property type="molecule type" value="Genomic_DNA"/>
</dbReference>
<dbReference type="InterPro" id="IPR002516">
    <property type="entry name" value="Glyco_trans_11"/>
</dbReference>
<sequence>MIISKITGGLGNQMFQYAIAKSIATVRNDIFKLDTTAYETYKLHNGYRLNAFSLEVSLAKEDEIFRLRGFDNRIFNKLNFFKPKSYYLEKERTIYDDKVFSYKDIYLDGYWQNEAYFLDIRKSLLEDFKLNKMLSPKAEASLLNIKSSSGISVHVRRGDYLKHPEIGILSVDYYKRAIEYMKGKVENPQFFIFSNDIPWCKENFSFIKEVTYIEESESELEDLELMKSCHHNIVANSSFSWWGAWLNDYKEKIVIAPKQWMAINPKNYKWSPNSWIEISTMEA</sequence>
<accession>A0A6S6TIH2</accession>
<keyword evidence="2 3" id="KW-0808">Transferase</keyword>
<keyword evidence="1 3" id="KW-0328">Glycosyltransferase</keyword>
<evidence type="ECO:0000256" key="2">
    <source>
        <dbReference type="ARBA" id="ARBA00022679"/>
    </source>
</evidence>
<evidence type="ECO:0000256" key="1">
    <source>
        <dbReference type="ARBA" id="ARBA00022676"/>
    </source>
</evidence>
<reference evidence="3" key="1">
    <citation type="submission" date="2020-01" db="EMBL/GenBank/DDBJ databases">
        <authorList>
            <person name="Meier V. D."/>
            <person name="Meier V D."/>
        </authorList>
    </citation>
    <scope>NUCLEOTIDE SEQUENCE</scope>
    <source>
        <strain evidence="3">HLG_WM_MAG_03</strain>
    </source>
</reference>
<dbReference type="AlphaFoldDB" id="A0A6S6TIH2"/>
<dbReference type="GO" id="GO:0005975">
    <property type="term" value="P:carbohydrate metabolic process"/>
    <property type="evidence" value="ECO:0007669"/>
    <property type="project" value="InterPro"/>
</dbReference>
<dbReference type="GO" id="GO:0008107">
    <property type="term" value="F:galactoside 2-alpha-L-fucosyltransferase activity"/>
    <property type="evidence" value="ECO:0007669"/>
    <property type="project" value="InterPro"/>
</dbReference>
<dbReference type="GO" id="GO:0016020">
    <property type="term" value="C:membrane"/>
    <property type="evidence" value="ECO:0007669"/>
    <property type="project" value="InterPro"/>
</dbReference>
<dbReference type="CDD" id="cd11301">
    <property type="entry name" value="Fut1_Fut2_like"/>
    <property type="match status" value="1"/>
</dbReference>
<organism evidence="3">
    <name type="scientific">uncultured Sulfurovum sp</name>
    <dbReference type="NCBI Taxonomy" id="269237"/>
    <lineage>
        <taxon>Bacteria</taxon>
        <taxon>Pseudomonadati</taxon>
        <taxon>Campylobacterota</taxon>
        <taxon>Epsilonproteobacteria</taxon>
        <taxon>Campylobacterales</taxon>
        <taxon>Sulfurovaceae</taxon>
        <taxon>Sulfurovum</taxon>
        <taxon>environmental samples</taxon>
    </lineage>
</organism>
<dbReference type="PANTHER" id="PTHR11927">
    <property type="entry name" value="GALACTOSIDE 2-L-FUCOSYLTRANSFERASE"/>
    <property type="match status" value="1"/>
</dbReference>
<evidence type="ECO:0000313" key="3">
    <source>
        <dbReference type="EMBL" id="CAA6819105.1"/>
    </source>
</evidence>
<proteinExistence type="predicted"/>
<gene>
    <name evidence="3" type="ORF">HELGO_WM20741</name>
</gene>
<dbReference type="Pfam" id="PF01531">
    <property type="entry name" value="Glyco_transf_11"/>
    <property type="match status" value="1"/>
</dbReference>